<dbReference type="InterPro" id="IPR029058">
    <property type="entry name" value="AB_hydrolase_fold"/>
</dbReference>
<dbReference type="Proteomes" id="UP001183809">
    <property type="component" value="Unassembled WGS sequence"/>
</dbReference>
<dbReference type="GO" id="GO:0016787">
    <property type="term" value="F:hydrolase activity"/>
    <property type="evidence" value="ECO:0007669"/>
    <property type="project" value="UniProtKB-KW"/>
</dbReference>
<dbReference type="SUPFAM" id="SSF53474">
    <property type="entry name" value="alpha/beta-Hydrolases"/>
    <property type="match status" value="1"/>
</dbReference>
<dbReference type="Gene3D" id="3.40.50.1820">
    <property type="entry name" value="alpha/beta hydrolase"/>
    <property type="match status" value="1"/>
</dbReference>
<dbReference type="Pfam" id="PF00975">
    <property type="entry name" value="Thioesterase"/>
    <property type="match status" value="1"/>
</dbReference>
<keyword evidence="4" id="KW-1185">Reference proteome</keyword>
<name>A0ABU2TMU9_9ACTN</name>
<evidence type="ECO:0000313" key="3">
    <source>
        <dbReference type="EMBL" id="MDT0462181.1"/>
    </source>
</evidence>
<dbReference type="PANTHER" id="PTHR11487">
    <property type="entry name" value="THIOESTERASE"/>
    <property type="match status" value="1"/>
</dbReference>
<keyword evidence="3" id="KW-0378">Hydrolase</keyword>
<protein>
    <submittedName>
        <fullName evidence="3">Alpha/beta fold hydrolase</fullName>
    </submittedName>
</protein>
<sequence>MPVATPWVRPLAARPNARLRLLCFHPAGGGPGLFRDWPTALPADIEVLAVHLPGRETRLDDPCLTNYQDAVAQLHTALRPFLSGSYALFGHSLGGLLAYGVAKAAARHGDPAPARLLVSGCAGPGSTPAKTGRGSWTDAELIKELREMGGTPEEILADPVLLDLILPPLRADYALCDSFAEPGGPPLGCPVSVLGGEDDHVSLADLRRWSATTGGGSSLRLFPGGHFFLLDPSADAVLTAVTADLGAGTSV</sequence>
<organism evidence="3 4">
    <name type="scientific">Streptomyces gibsoniae</name>
    <dbReference type="NCBI Taxonomy" id="3075529"/>
    <lineage>
        <taxon>Bacteria</taxon>
        <taxon>Bacillati</taxon>
        <taxon>Actinomycetota</taxon>
        <taxon>Actinomycetes</taxon>
        <taxon>Kitasatosporales</taxon>
        <taxon>Streptomycetaceae</taxon>
        <taxon>Streptomyces</taxon>
    </lineage>
</organism>
<accession>A0ABU2TMU9</accession>
<evidence type="ECO:0000256" key="1">
    <source>
        <dbReference type="ARBA" id="ARBA00007169"/>
    </source>
</evidence>
<comment type="similarity">
    <text evidence="1">Belongs to the thioesterase family.</text>
</comment>
<dbReference type="InterPro" id="IPR001031">
    <property type="entry name" value="Thioesterase"/>
</dbReference>
<evidence type="ECO:0000259" key="2">
    <source>
        <dbReference type="Pfam" id="PF00975"/>
    </source>
</evidence>
<feature type="domain" description="Thioesterase" evidence="2">
    <location>
        <begin position="20"/>
        <end position="242"/>
    </location>
</feature>
<comment type="caution">
    <text evidence="3">The sequence shown here is derived from an EMBL/GenBank/DDBJ whole genome shotgun (WGS) entry which is preliminary data.</text>
</comment>
<dbReference type="EMBL" id="JAVREY010000003">
    <property type="protein sequence ID" value="MDT0462181.1"/>
    <property type="molecule type" value="Genomic_DNA"/>
</dbReference>
<reference evidence="4" key="1">
    <citation type="submission" date="2023-07" db="EMBL/GenBank/DDBJ databases">
        <title>30 novel species of actinomycetes from the DSMZ collection.</title>
        <authorList>
            <person name="Nouioui I."/>
        </authorList>
    </citation>
    <scope>NUCLEOTIDE SEQUENCE [LARGE SCALE GENOMIC DNA]</scope>
    <source>
        <strain evidence="4">DSM 41699</strain>
    </source>
</reference>
<proteinExistence type="inferred from homology"/>
<dbReference type="PANTHER" id="PTHR11487:SF0">
    <property type="entry name" value="S-ACYL FATTY ACID SYNTHASE THIOESTERASE, MEDIUM CHAIN"/>
    <property type="match status" value="1"/>
</dbReference>
<gene>
    <name evidence="3" type="ORF">RM764_04025</name>
</gene>
<evidence type="ECO:0000313" key="4">
    <source>
        <dbReference type="Proteomes" id="UP001183809"/>
    </source>
</evidence>
<dbReference type="RefSeq" id="WP_311691904.1">
    <property type="nucleotide sequence ID" value="NZ_JAVREY010000003.1"/>
</dbReference>
<dbReference type="InterPro" id="IPR012223">
    <property type="entry name" value="TEII"/>
</dbReference>